<reference evidence="1" key="1">
    <citation type="submission" date="2023-07" db="EMBL/GenBank/DDBJ databases">
        <authorList>
            <consortium name="CYATHOMIX"/>
        </authorList>
    </citation>
    <scope>NUCLEOTIDE SEQUENCE</scope>
    <source>
        <strain evidence="1">N/A</strain>
    </source>
</reference>
<name>A0AA36DUA6_CYLNA</name>
<dbReference type="AlphaFoldDB" id="A0AA36DUA6"/>
<dbReference type="Proteomes" id="UP001176961">
    <property type="component" value="Unassembled WGS sequence"/>
</dbReference>
<gene>
    <name evidence="1" type="ORF">CYNAS_LOCUS5100</name>
</gene>
<proteinExistence type="predicted"/>
<comment type="caution">
    <text evidence="1">The sequence shown here is derived from an EMBL/GenBank/DDBJ whole genome shotgun (WGS) entry which is preliminary data.</text>
</comment>
<organism evidence="1 2">
    <name type="scientific">Cylicocyclus nassatus</name>
    <name type="common">Nematode worm</name>
    <dbReference type="NCBI Taxonomy" id="53992"/>
    <lineage>
        <taxon>Eukaryota</taxon>
        <taxon>Metazoa</taxon>
        <taxon>Ecdysozoa</taxon>
        <taxon>Nematoda</taxon>
        <taxon>Chromadorea</taxon>
        <taxon>Rhabditida</taxon>
        <taxon>Rhabditina</taxon>
        <taxon>Rhabditomorpha</taxon>
        <taxon>Strongyloidea</taxon>
        <taxon>Strongylidae</taxon>
        <taxon>Cylicocyclus</taxon>
    </lineage>
</organism>
<accession>A0AA36DUA6</accession>
<protein>
    <submittedName>
        <fullName evidence="1">Uncharacterized protein</fullName>
    </submittedName>
</protein>
<dbReference type="EMBL" id="CATQJL010000112">
    <property type="protein sequence ID" value="CAJ0593117.1"/>
    <property type="molecule type" value="Genomic_DNA"/>
</dbReference>
<keyword evidence="2" id="KW-1185">Reference proteome</keyword>
<evidence type="ECO:0000313" key="1">
    <source>
        <dbReference type="EMBL" id="CAJ0593117.1"/>
    </source>
</evidence>
<evidence type="ECO:0000313" key="2">
    <source>
        <dbReference type="Proteomes" id="UP001176961"/>
    </source>
</evidence>
<sequence length="125" mass="14193">MLEDILKLLRSDDRHPLKWPRPRGIAASTMGIMSGTLVLGELVLSGLSSEDQKEDFEDVQPMKQEVESAAQANNKENYAEVMKRKKRPFNGTEPVAHKENKEVSRSNVIAMALLKRFIWFALQIV</sequence>